<gene>
    <name evidence="3" type="ORF">GGH94_002057</name>
</gene>
<protein>
    <recommendedName>
        <fullName evidence="2">Integrator complex subunit 7 N-terminal domain-containing protein</fullName>
    </recommendedName>
</protein>
<dbReference type="InterPro" id="IPR056516">
    <property type="entry name" value="INTS7_N"/>
</dbReference>
<evidence type="ECO:0000313" key="4">
    <source>
        <dbReference type="Proteomes" id="UP001140074"/>
    </source>
</evidence>
<sequence>MALSTQPADAAHSSDWAFKRLFKLESECRSSTLAAQIQAIGQFPKLFDQFPFPTLVGSAFLKLGDLFCNSPNSLRYHIARVFAASQHHLPHTAYAEELLRRILIVLYSNDPIARVLALRLIGNASVVFAKFPEAQHGVLLRYQSSHPLEVAAAVHTTESLLKYSPEFLSVVWETVIAKASDTSVLDSVRAQLIRSLRHAAPNLQLSTLLYDHCCFWMDQPGSTITVKEAALAAWKAVIQPHNELKHVDAERVSHFVLHELRSMRCASLALLGTWRPKRSDLAMDFDGIKGRLVQFIESQFQPSTSSFDFYCTRLAVMSLARIEASYAIDAAPQSWVFAESLASTALQAFDSLVSTATSVANVCELSTNALLHDLVYATMLVVNIASTLHLPELLPSAAATVASSWRAVSSTAGHACNRRHVKRFLKTTWAWCNRTGTQSALAASLDSMLETTNCHVFDAAIAIALRGKLDDSFIARCAQLIEKSICATSSDGMQSHSRHALWNSIAILLAHHLRPRAGPNQPSSNKVPVDAVIKWCTTTVTRDCNAENREWFYSSSGPPAHVCQTLLYLLAAGGNWQALDLLVKSLPLHRFSTDFQEWFGAMSLLAEAECLLDNTDQFLTLIDSSLGILRVLNNQCPRHTFQIFIVQIRKELAGLLDDCGKHRAAQSVHPSALLFARLQIERTRELIAQVNFVLDAFLSVDSITRSWLEGVLATLSSIALGNASTGFALPPSFTPGPSFFSMPPNPVIDIQTRPNLEAGEATVVAASGSQLHVIVEGFLQFSKHKLPVSLRGVRVAIWLSQRPKQGSDRDLLSCANYNLVARNAKNQSTGDLAYAEDASSSDYGDCWDVALAFDAVLDGNYFACPCAVTMPQLGAEYSHHDVTVSAHIHVSCALVDSSDRVWWVGPHCSYPLTISTTVK</sequence>
<reference evidence="3" key="1">
    <citation type="submission" date="2022-07" db="EMBL/GenBank/DDBJ databases">
        <title>Phylogenomic reconstructions and comparative analyses of Kickxellomycotina fungi.</title>
        <authorList>
            <person name="Reynolds N.K."/>
            <person name="Stajich J.E."/>
            <person name="Barry K."/>
            <person name="Grigoriev I.V."/>
            <person name="Crous P."/>
            <person name="Smith M.E."/>
        </authorList>
    </citation>
    <scope>NUCLEOTIDE SEQUENCE</scope>
    <source>
        <strain evidence="3">RSA 476</strain>
    </source>
</reference>
<dbReference type="EMBL" id="JANBUY010000054">
    <property type="protein sequence ID" value="KAJ2865696.1"/>
    <property type="molecule type" value="Genomic_DNA"/>
</dbReference>
<proteinExistence type="inferred from homology"/>
<evidence type="ECO:0000259" key="2">
    <source>
        <dbReference type="Pfam" id="PF24436"/>
    </source>
</evidence>
<name>A0A9W8M6D8_9FUNG</name>
<dbReference type="InterPro" id="IPR016024">
    <property type="entry name" value="ARM-type_fold"/>
</dbReference>
<evidence type="ECO:0000256" key="1">
    <source>
        <dbReference type="ARBA" id="ARBA00008565"/>
    </source>
</evidence>
<keyword evidence="4" id="KW-1185">Reference proteome</keyword>
<dbReference type="SUPFAM" id="SSF48371">
    <property type="entry name" value="ARM repeat"/>
    <property type="match status" value="1"/>
</dbReference>
<dbReference type="PANTHER" id="PTHR13322">
    <property type="entry name" value="C1ORF73 PROTEIN"/>
    <property type="match status" value="1"/>
</dbReference>
<dbReference type="Proteomes" id="UP001140074">
    <property type="component" value="Unassembled WGS sequence"/>
</dbReference>
<comment type="caution">
    <text evidence="3">The sequence shown here is derived from an EMBL/GenBank/DDBJ whole genome shotgun (WGS) entry which is preliminary data.</text>
</comment>
<evidence type="ECO:0000313" key="3">
    <source>
        <dbReference type="EMBL" id="KAJ2865696.1"/>
    </source>
</evidence>
<dbReference type="GO" id="GO:0034472">
    <property type="term" value="P:snRNA 3'-end processing"/>
    <property type="evidence" value="ECO:0007669"/>
    <property type="project" value="TreeGrafter"/>
</dbReference>
<dbReference type="Pfam" id="PF24436">
    <property type="entry name" value="INTS7_N"/>
    <property type="match status" value="1"/>
</dbReference>
<dbReference type="AlphaFoldDB" id="A0A9W8M6D8"/>
<dbReference type="PANTHER" id="PTHR13322:SF2">
    <property type="entry name" value="INTEGRATOR COMPLEX SUBUNIT 7"/>
    <property type="match status" value="1"/>
</dbReference>
<dbReference type="InterPro" id="IPR033060">
    <property type="entry name" value="INTS7"/>
</dbReference>
<feature type="domain" description="Integrator complex subunit 7 N-terminal" evidence="2">
    <location>
        <begin position="21"/>
        <end position="213"/>
    </location>
</feature>
<comment type="similarity">
    <text evidence="1">Belongs to the Integrator subunit 7 family.</text>
</comment>
<accession>A0A9W8M6D8</accession>
<organism evidence="3 4">
    <name type="scientific">Coemansia aciculifera</name>
    <dbReference type="NCBI Taxonomy" id="417176"/>
    <lineage>
        <taxon>Eukaryota</taxon>
        <taxon>Fungi</taxon>
        <taxon>Fungi incertae sedis</taxon>
        <taxon>Zoopagomycota</taxon>
        <taxon>Kickxellomycotina</taxon>
        <taxon>Kickxellomycetes</taxon>
        <taxon>Kickxellales</taxon>
        <taxon>Kickxellaceae</taxon>
        <taxon>Coemansia</taxon>
    </lineage>
</organism>
<dbReference type="GO" id="GO:0032039">
    <property type="term" value="C:integrator complex"/>
    <property type="evidence" value="ECO:0007669"/>
    <property type="project" value="InterPro"/>
</dbReference>